<dbReference type="SMART" id="SM00495">
    <property type="entry name" value="ChtBD3"/>
    <property type="match status" value="2"/>
</dbReference>
<dbReference type="GO" id="GO:0004553">
    <property type="term" value="F:hydrolase activity, hydrolyzing O-glycosyl compounds"/>
    <property type="evidence" value="ECO:0007669"/>
    <property type="project" value="InterPro"/>
</dbReference>
<evidence type="ECO:0000259" key="4">
    <source>
        <dbReference type="SMART" id="SM00495"/>
    </source>
</evidence>
<dbReference type="SUPFAM" id="SSF51055">
    <property type="entry name" value="Carbohydrate binding domain"/>
    <property type="match status" value="2"/>
</dbReference>
<proteinExistence type="predicted"/>
<keyword evidence="2" id="KW-0624">Polysaccharide degradation</keyword>
<dbReference type="GO" id="GO:0000272">
    <property type="term" value="P:polysaccharide catabolic process"/>
    <property type="evidence" value="ECO:0007669"/>
    <property type="project" value="UniProtKB-KW"/>
</dbReference>
<dbReference type="Proteomes" id="UP001152173">
    <property type="component" value="Unassembled WGS sequence"/>
</dbReference>
<feature type="transmembrane region" description="Helical" evidence="3">
    <location>
        <begin position="20"/>
        <end position="39"/>
    </location>
</feature>
<evidence type="ECO:0000256" key="3">
    <source>
        <dbReference type="SAM" id="Phobius"/>
    </source>
</evidence>
<evidence type="ECO:0000256" key="1">
    <source>
        <dbReference type="ARBA" id="ARBA00022801"/>
    </source>
</evidence>
<protein>
    <submittedName>
        <fullName evidence="5">Glycosyl hydrolase family 18 protein</fullName>
    </submittedName>
</protein>
<keyword evidence="1 5" id="KW-0378">Hydrolase</keyword>
<dbReference type="GO" id="GO:0005576">
    <property type="term" value="C:extracellular region"/>
    <property type="evidence" value="ECO:0007669"/>
    <property type="project" value="InterPro"/>
</dbReference>
<dbReference type="CDD" id="cd06543">
    <property type="entry name" value="GH18_PF-ChiA-like"/>
    <property type="match status" value="1"/>
</dbReference>
<keyword evidence="2" id="KW-0119">Carbohydrate metabolism</keyword>
<dbReference type="GO" id="GO:0030246">
    <property type="term" value="F:carbohydrate binding"/>
    <property type="evidence" value="ECO:0007669"/>
    <property type="project" value="InterPro"/>
</dbReference>
<dbReference type="CDD" id="cd12215">
    <property type="entry name" value="ChiC_BD"/>
    <property type="match status" value="2"/>
</dbReference>
<dbReference type="EMBL" id="JAMKBJ010000016">
    <property type="protein sequence ID" value="MCZ8538369.1"/>
    <property type="molecule type" value="Genomic_DNA"/>
</dbReference>
<dbReference type="Gene3D" id="3.20.20.80">
    <property type="entry name" value="Glycosidases"/>
    <property type="match status" value="1"/>
</dbReference>
<comment type="caution">
    <text evidence="5">The sequence shown here is derived from an EMBL/GenBank/DDBJ whole genome shotgun (WGS) entry which is preliminary data.</text>
</comment>
<evidence type="ECO:0000313" key="6">
    <source>
        <dbReference type="Proteomes" id="UP001152173"/>
    </source>
</evidence>
<name>A0A9X3LKP6_9BACL</name>
<gene>
    <name evidence="5" type="ORF">M9R32_14325</name>
</gene>
<keyword evidence="3" id="KW-0472">Membrane</keyword>
<evidence type="ECO:0000313" key="5">
    <source>
        <dbReference type="EMBL" id="MCZ8538369.1"/>
    </source>
</evidence>
<feature type="domain" description="Chitin-binding type-3" evidence="4">
    <location>
        <begin position="399"/>
        <end position="443"/>
    </location>
</feature>
<keyword evidence="3" id="KW-0812">Transmembrane</keyword>
<dbReference type="AlphaFoldDB" id="A0A9X3LKP6"/>
<dbReference type="PANTHER" id="PTHR42976">
    <property type="entry name" value="BIFUNCTIONAL CHITINASE/LYSOZYME-RELATED"/>
    <property type="match status" value="1"/>
</dbReference>
<sequence length="537" mass="59343">MTKNEKELVQERRLSPLRLILLLMFIAVLTLGGIISATGKMGNFGFSRAAVLNQWFAPYVDVTATPMFMFQNLGSTEHKDVVLAFIVSDPTNSCTPSWGGAYTLDQASEELDLDRRIARLQQQGGSVAVSFGGVRNNELAVECTDTDKLLSAYELIVDRYNLNTIDLDLENSGLTDTDAGSRRAEVIAKLQSERRAVGKQLAVWVTLPVTPQGLSQDGTNAVELLLKHGVDLAGINVMTMDYGASLTSAYTMLTASESALIQTHRQLKIIYKQAGIYLSDETLWSKIGATPMIGQNDFRNEVFTLDDAYALNKFALTHGIGRMSMWSVNRDIMCGSNYIDVGIVSDACSGLQQSQFGFSELLGSDFKGNIDRSAGIITTSNKELASQQQEPDDPETSPYQIWSSTDTYLEGEKVVWHHYVYEAKWWTVGDLPDDPVLQSWETPWNLIGPVLPGEKPIPQPTLPKDTYPTWLETAKYEAGQRVFFEGVPYQAKWMNEGESPASVLTDSESSAWMPLTQAQIKVEISKLKEKAKAKGGK</sequence>
<keyword evidence="6" id="KW-1185">Reference proteome</keyword>
<accession>A0A9X3LKP6</accession>
<dbReference type="InterPro" id="IPR017853">
    <property type="entry name" value="GH"/>
</dbReference>
<keyword evidence="3" id="KW-1133">Transmembrane helix</keyword>
<feature type="domain" description="Chitin-binding type-3" evidence="4">
    <location>
        <begin position="467"/>
        <end position="515"/>
    </location>
</feature>
<dbReference type="Gene3D" id="2.10.10.20">
    <property type="entry name" value="Carbohydrate-binding module superfamily 5/12"/>
    <property type="match status" value="2"/>
</dbReference>
<organism evidence="5 6">
    <name type="scientific">Paenisporosarcina quisquiliarum</name>
    <dbReference type="NCBI Taxonomy" id="365346"/>
    <lineage>
        <taxon>Bacteria</taxon>
        <taxon>Bacillati</taxon>
        <taxon>Bacillota</taxon>
        <taxon>Bacilli</taxon>
        <taxon>Bacillales</taxon>
        <taxon>Caryophanaceae</taxon>
        <taxon>Paenisporosarcina</taxon>
    </lineage>
</organism>
<dbReference type="InterPro" id="IPR052750">
    <property type="entry name" value="GH18_Chitinase"/>
</dbReference>
<reference evidence="5" key="1">
    <citation type="submission" date="2022-05" db="EMBL/GenBank/DDBJ databases">
        <authorList>
            <person name="Colautti A."/>
            <person name="Iacumin L."/>
        </authorList>
    </citation>
    <scope>NUCLEOTIDE SEQUENCE</scope>
    <source>
        <strain evidence="5">SK 55</strain>
    </source>
</reference>
<dbReference type="InterPro" id="IPR003610">
    <property type="entry name" value="CBM5/12"/>
</dbReference>
<dbReference type="InterPro" id="IPR036573">
    <property type="entry name" value="CBM_sf_5/12"/>
</dbReference>
<dbReference type="RefSeq" id="WP_269927440.1">
    <property type="nucleotide sequence ID" value="NZ_JAMKBJ010000016.1"/>
</dbReference>
<evidence type="ECO:0000256" key="2">
    <source>
        <dbReference type="ARBA" id="ARBA00023326"/>
    </source>
</evidence>
<dbReference type="SUPFAM" id="SSF51445">
    <property type="entry name" value="(Trans)glycosidases"/>
    <property type="match status" value="1"/>
</dbReference>
<dbReference type="PANTHER" id="PTHR42976:SF1">
    <property type="entry name" value="GH18 DOMAIN-CONTAINING PROTEIN-RELATED"/>
    <property type="match status" value="1"/>
</dbReference>